<protein>
    <submittedName>
        <fullName evidence="1">Type VI secretion system protein ImpG</fullName>
    </submittedName>
</protein>
<evidence type="ECO:0000313" key="2">
    <source>
        <dbReference type="Proteomes" id="UP000192911"/>
    </source>
</evidence>
<dbReference type="PANTHER" id="PTHR35370">
    <property type="entry name" value="CYTOPLASMIC PROTEIN-RELATED-RELATED"/>
    <property type="match status" value="1"/>
</dbReference>
<dbReference type="Pfam" id="PF05947">
    <property type="entry name" value="T6SS_TssF"/>
    <property type="match status" value="1"/>
</dbReference>
<dbReference type="PIRSF" id="PIRSF028304">
    <property type="entry name" value="UCP028304"/>
    <property type="match status" value="1"/>
</dbReference>
<dbReference type="OrthoDB" id="9763676at2"/>
<gene>
    <name evidence="1" type="ORF">SAMN06295900_101229</name>
</gene>
<reference evidence="2" key="1">
    <citation type="submission" date="2017-04" db="EMBL/GenBank/DDBJ databases">
        <authorList>
            <person name="Varghese N."/>
            <person name="Submissions S."/>
        </authorList>
    </citation>
    <scope>NUCLEOTIDE SEQUENCE [LARGE SCALE GENOMIC DNA]</scope>
    <source>
        <strain evidence="2">Ballard 720</strain>
    </source>
</reference>
<dbReference type="RefSeq" id="WP_085223478.1">
    <property type="nucleotide sequence ID" value="NZ_BSQD01000001.1"/>
</dbReference>
<accession>A0A1X7CDE2</accession>
<organism evidence="1 2">
    <name type="scientific">Trinickia caryophylli</name>
    <name type="common">Paraburkholderia caryophylli</name>
    <dbReference type="NCBI Taxonomy" id="28094"/>
    <lineage>
        <taxon>Bacteria</taxon>
        <taxon>Pseudomonadati</taxon>
        <taxon>Pseudomonadota</taxon>
        <taxon>Betaproteobacteria</taxon>
        <taxon>Burkholderiales</taxon>
        <taxon>Burkholderiaceae</taxon>
        <taxon>Trinickia</taxon>
    </lineage>
</organism>
<keyword evidence="2" id="KW-1185">Reference proteome</keyword>
<dbReference type="GeneID" id="95549292"/>
<dbReference type="Proteomes" id="UP000192911">
    <property type="component" value="Unassembled WGS sequence"/>
</dbReference>
<dbReference type="PANTHER" id="PTHR35370:SF1">
    <property type="entry name" value="TYPE VI SECRETION SYSTEM COMPONENT TSSF1"/>
    <property type="match status" value="1"/>
</dbReference>
<dbReference type="AlphaFoldDB" id="A0A1X7CDE2"/>
<dbReference type="InterPro" id="IPR010272">
    <property type="entry name" value="T6SS_TssF"/>
</dbReference>
<name>A0A1X7CDE2_TRICW</name>
<dbReference type="STRING" id="28094.SAMN06295900_101229"/>
<evidence type="ECO:0000313" key="1">
    <source>
        <dbReference type="EMBL" id="SME94736.1"/>
    </source>
</evidence>
<dbReference type="EMBL" id="FXAH01000001">
    <property type="protein sequence ID" value="SME94736.1"/>
    <property type="molecule type" value="Genomic_DNA"/>
</dbReference>
<proteinExistence type="predicted"/>
<sequence length="612" mass="67969">MDALLPYYERELAFLREYSRGFADRYPKIAARLAIAAAQSDDPHVDRMIDSFALLSARVDKKLEDEYPELTEALFEVLYPHYLRPFPSCSIAQFGAQAAVALDKPVTIARGTELLSREVRGVRCRFRTAYDVTLAPLRIARAECRPVAALPAHAPVLPANASTVVSFTFETTSDSRTLSALGLGALRAYLHGEQSFIAALADGLFIKAVEAYVESDDRPQWARLASVPLAQAGVADGEALIDYPAKSHPAYRLLTEYFAFPEKFDFIDFDFGAMLQASGRCRRLTLHVVLAQARGDTQSARLIESLAAHHLRLFATPVVNLFARRGEPIRVSHEAVSYPVIADAEHASAYEVYSIDTVHVVKERVHEQTVTEFRPFYALHHDEAQRVGRYWFARRDPRVAEQSPGYETELSIVDSAFEPSRAQTDTASLALTCTNRNLPARLAIGLAGGDLFADPDVFAEPISMLCRPTPSVRIERGSSMHWRLLSHLALNHVSLAGSELDALKEVLVLYDLRRTPVSARHVAGLVEIERRAACQWMPGEPYATFVRGTEIRLTIDEGNFVGTSLASFVRVLDTFFGLYVNLNSFIQLVVVSKRTGEEIVRCKPRSAESTLA</sequence>
<dbReference type="NCBIfam" id="TIGR03359">
    <property type="entry name" value="VI_chp_6"/>
    <property type="match status" value="1"/>
</dbReference>